<reference evidence="3" key="1">
    <citation type="submission" date="2022-11" db="EMBL/GenBank/DDBJ databases">
        <title>Centuries of genome instability and evolution in soft-shell clam transmissible cancer (bioRxiv).</title>
        <authorList>
            <person name="Hart S.F.M."/>
            <person name="Yonemitsu M.A."/>
            <person name="Giersch R.M."/>
            <person name="Beal B.F."/>
            <person name="Arriagada G."/>
            <person name="Davis B.W."/>
            <person name="Ostrander E.A."/>
            <person name="Goff S.P."/>
            <person name="Metzger M.J."/>
        </authorList>
    </citation>
    <scope>NUCLEOTIDE SEQUENCE</scope>
    <source>
        <strain evidence="3">MELC-2E11</strain>
        <tissue evidence="3">Siphon/mantle</tissue>
    </source>
</reference>
<feature type="compositionally biased region" description="Basic and acidic residues" evidence="1">
    <location>
        <begin position="148"/>
        <end position="195"/>
    </location>
</feature>
<feature type="region of interest" description="Disordered" evidence="1">
    <location>
        <begin position="127"/>
        <end position="476"/>
    </location>
</feature>
<gene>
    <name evidence="3" type="ORF">MAR_009795</name>
</gene>
<feature type="domain" description="DEK-C" evidence="2">
    <location>
        <begin position="4"/>
        <end position="49"/>
    </location>
</feature>
<feature type="compositionally biased region" description="Polar residues" evidence="1">
    <location>
        <begin position="285"/>
        <end position="296"/>
    </location>
</feature>
<accession>A0ABY7E346</accession>
<dbReference type="InterPro" id="IPR014876">
    <property type="entry name" value="DEK_C"/>
</dbReference>
<evidence type="ECO:0000259" key="2">
    <source>
        <dbReference type="Pfam" id="PF08766"/>
    </source>
</evidence>
<sequence>MENYVQNILKHSDLSVVTKKHVRQKYKQHVGRELSSEEKEKINCLVLDFVKNLAVEQKKSIEEKTQEIPKPNTEEVSPGNKENVDNKPRRVILKDSGDDSSSSVSSLTGSDLEVDEDLDRKIALDKLREARDKKISMSAEKKKSRKLVKGEKAKRNLWNCEEKSSGNEDSPERISEQDLPARDSLQERLNKEGGSKKVGKKLRKIKDIEESDSDSGPMVVKKTSTKYKRKVTNLMKKKTDRNLSKTKEKELMVSSGDSEPESDTKRKDVSDKKLNKLKKKRKSEISLNQKTKAISETDSEDETLSTIAARGKRQKDESQCVVKKTEEIHSDTGNTPLGNKKSMISKNAGKHSDSELNMGNKPHTKKITKKEDSKNDELIIISEDTCEEEKVVSNGNSKPDSNDESPVKKVHKPKGKGASAIVSSDSSGTEEEPFANDNKDVDPDLDCDSELDVPLASLKPEEDDDSKKGKAKKKVDTSQDIKKLGLLKKICRKSRIVLHKDKFNGCKTLKDKINKCKTLLTAAGMEGRPTMKKAEEMLLRIEAEELNADNIISSETGRVMRKVKSIYARRQISSVKSRTPMKNPFKGLSDIVDSEVSD</sequence>
<protein>
    <recommendedName>
        <fullName evidence="2">DEK-C domain-containing protein</fullName>
    </recommendedName>
</protein>
<name>A0ABY7E346_MYAAR</name>
<organism evidence="3 4">
    <name type="scientific">Mya arenaria</name>
    <name type="common">Soft-shell clam</name>
    <dbReference type="NCBI Taxonomy" id="6604"/>
    <lineage>
        <taxon>Eukaryota</taxon>
        <taxon>Metazoa</taxon>
        <taxon>Spiralia</taxon>
        <taxon>Lophotrochozoa</taxon>
        <taxon>Mollusca</taxon>
        <taxon>Bivalvia</taxon>
        <taxon>Autobranchia</taxon>
        <taxon>Heteroconchia</taxon>
        <taxon>Euheterodonta</taxon>
        <taxon>Imparidentia</taxon>
        <taxon>Neoheterodontei</taxon>
        <taxon>Myida</taxon>
        <taxon>Myoidea</taxon>
        <taxon>Myidae</taxon>
        <taxon>Mya</taxon>
    </lineage>
</organism>
<feature type="compositionally biased region" description="Basic and acidic residues" evidence="1">
    <location>
        <begin position="127"/>
        <end position="141"/>
    </location>
</feature>
<feature type="region of interest" description="Disordered" evidence="1">
    <location>
        <begin position="578"/>
        <end position="598"/>
    </location>
</feature>
<feature type="compositionally biased region" description="Basic and acidic residues" evidence="1">
    <location>
        <begin position="262"/>
        <end position="274"/>
    </location>
</feature>
<keyword evidence="4" id="KW-1185">Reference proteome</keyword>
<dbReference type="Proteomes" id="UP001164746">
    <property type="component" value="Chromosome 4"/>
</dbReference>
<evidence type="ECO:0000313" key="3">
    <source>
        <dbReference type="EMBL" id="WAR03237.1"/>
    </source>
</evidence>
<feature type="region of interest" description="Disordered" evidence="1">
    <location>
        <begin position="61"/>
        <end position="112"/>
    </location>
</feature>
<feature type="compositionally biased region" description="Polar residues" evidence="1">
    <location>
        <begin position="331"/>
        <end position="345"/>
    </location>
</feature>
<evidence type="ECO:0000256" key="1">
    <source>
        <dbReference type="SAM" id="MobiDB-lite"/>
    </source>
</evidence>
<proteinExistence type="predicted"/>
<feature type="compositionally biased region" description="Basic and acidic residues" evidence="1">
    <location>
        <begin position="240"/>
        <end position="251"/>
    </location>
</feature>
<feature type="compositionally biased region" description="Basic and acidic residues" evidence="1">
    <location>
        <begin position="314"/>
        <end position="330"/>
    </location>
</feature>
<dbReference type="Pfam" id="PF08766">
    <property type="entry name" value="DEK_C"/>
    <property type="match status" value="1"/>
</dbReference>
<dbReference type="EMBL" id="CP111015">
    <property type="protein sequence ID" value="WAR03237.1"/>
    <property type="molecule type" value="Genomic_DNA"/>
</dbReference>
<feature type="compositionally biased region" description="Basic and acidic residues" evidence="1">
    <location>
        <begin position="82"/>
        <end position="97"/>
    </location>
</feature>
<feature type="compositionally biased region" description="Low complexity" evidence="1">
    <location>
        <begin position="99"/>
        <end position="111"/>
    </location>
</feature>
<feature type="compositionally biased region" description="Basic residues" evidence="1">
    <location>
        <begin position="223"/>
        <end position="239"/>
    </location>
</feature>
<evidence type="ECO:0000313" key="4">
    <source>
        <dbReference type="Proteomes" id="UP001164746"/>
    </source>
</evidence>